<reference evidence="1 2" key="1">
    <citation type="journal article" date="2016" name="Nat. Commun.">
        <title>Thousands of microbial genomes shed light on interconnected biogeochemical processes in an aquifer system.</title>
        <authorList>
            <person name="Anantharaman K."/>
            <person name="Brown C.T."/>
            <person name="Hug L.A."/>
            <person name="Sharon I."/>
            <person name="Castelle C.J."/>
            <person name="Probst A.J."/>
            <person name="Thomas B.C."/>
            <person name="Singh A."/>
            <person name="Wilkins M.J."/>
            <person name="Karaoz U."/>
            <person name="Brodie E.L."/>
            <person name="Williams K.H."/>
            <person name="Hubbard S.S."/>
            <person name="Banfield J.F."/>
        </authorList>
    </citation>
    <scope>NUCLEOTIDE SEQUENCE [LARGE SCALE GENOMIC DNA]</scope>
</reference>
<sequence>MQCTNCKGKKVFKNQKCWCLDGKKDKKPLANCKMCGGTGKFDSTCPYCNGSGQMPDMYTLTFVNSDNGKIVQRVLDLNNLPILRKTDSPNPYKTRLSHICRYELLLNELLDEVMIELGCSRQSHFLYFDNSPIEEWADFGSLMVWDSGYVQYKREPSEKEVEAVERSVIASHFGWKIGQGSSLIWEFRKRQTTEELLDKLYALVSSRGYSYEFRVTEGNIATGESGWGVWLVSKDGKERYAELAIAYTFDVALQSAIDYVQKDIDELDQRVKK</sequence>
<dbReference type="AlphaFoldDB" id="A0A1G2PHN7"/>
<dbReference type="EMBL" id="MHSR01000008">
    <property type="protein sequence ID" value="OHA47131.1"/>
    <property type="molecule type" value="Genomic_DNA"/>
</dbReference>
<name>A0A1G2PHN7_9BACT</name>
<organism evidence="1 2">
    <name type="scientific">Candidatus Terrybacteria bacterium RIFCSPHIGHO2_01_FULL_43_35</name>
    <dbReference type="NCBI Taxonomy" id="1802361"/>
    <lineage>
        <taxon>Bacteria</taxon>
        <taxon>Candidatus Terryibacteriota</taxon>
    </lineage>
</organism>
<evidence type="ECO:0000313" key="2">
    <source>
        <dbReference type="Proteomes" id="UP000178869"/>
    </source>
</evidence>
<protein>
    <submittedName>
        <fullName evidence="1">Uncharacterized protein</fullName>
    </submittedName>
</protein>
<comment type="caution">
    <text evidence="1">The sequence shown here is derived from an EMBL/GenBank/DDBJ whole genome shotgun (WGS) entry which is preliminary data.</text>
</comment>
<dbReference type="Gene3D" id="6.20.20.10">
    <property type="match status" value="1"/>
</dbReference>
<evidence type="ECO:0000313" key="1">
    <source>
        <dbReference type="EMBL" id="OHA47131.1"/>
    </source>
</evidence>
<accession>A0A1G2PHN7</accession>
<dbReference type="Proteomes" id="UP000178869">
    <property type="component" value="Unassembled WGS sequence"/>
</dbReference>
<proteinExistence type="predicted"/>
<gene>
    <name evidence="1" type="ORF">A2828_04180</name>
</gene>